<dbReference type="InterPro" id="IPR036291">
    <property type="entry name" value="NAD(P)-bd_dom_sf"/>
</dbReference>
<evidence type="ECO:0000313" key="4">
    <source>
        <dbReference type="Proteomes" id="UP000293719"/>
    </source>
</evidence>
<dbReference type="PANTHER" id="PTHR43249">
    <property type="entry name" value="UDP-N-ACETYL-2-AMINO-2-DEOXY-D-GLUCURONATE OXIDASE"/>
    <property type="match status" value="1"/>
</dbReference>
<feature type="domain" description="GFO/IDH/MocA-like oxidoreductase" evidence="2">
    <location>
        <begin position="136"/>
        <end position="256"/>
    </location>
</feature>
<sequence>MSEAPFGVGVVGTGMAAKPHALALRDLSDRIAVRGVYSRTAERRAAFCAEHGFAEAASIEALANDPDVRAVIVITPPNQRAELVERFAKAGKDILMEKPVERTSEAARAIVETCEKAGVQLGIVFQHRFRQASQVLAKLVSSGDLGAIGLARASVPWWREQSYYDEPGRGTYERDGGGVLISQAIHTLDLMLSITGPVAEVQAVAGTTPFHTMEAEDFVAGGLRFANGAMGSVMATVSAFPGEAESITLDCEKGAAHLQSGTLTVHWRDGRTETFGEAADGTGGGADPMAFPFDWHRDLIADFVDAVEVGRPPAVTGRDALKVHDLIDALVASSRERRAVEINNRD</sequence>
<keyword evidence="4" id="KW-1185">Reference proteome</keyword>
<evidence type="ECO:0000259" key="1">
    <source>
        <dbReference type="Pfam" id="PF01408"/>
    </source>
</evidence>
<proteinExistence type="predicted"/>
<dbReference type="GO" id="GO:0000166">
    <property type="term" value="F:nucleotide binding"/>
    <property type="evidence" value="ECO:0007669"/>
    <property type="project" value="InterPro"/>
</dbReference>
<feature type="domain" description="Gfo/Idh/MocA-like oxidoreductase N-terminal" evidence="1">
    <location>
        <begin position="6"/>
        <end position="122"/>
    </location>
</feature>
<dbReference type="Pfam" id="PF01408">
    <property type="entry name" value="GFO_IDH_MocA"/>
    <property type="match status" value="1"/>
</dbReference>
<dbReference type="Proteomes" id="UP000293719">
    <property type="component" value="Chromosome"/>
</dbReference>
<dbReference type="AlphaFoldDB" id="A0A4P6V3V0"/>
<dbReference type="SUPFAM" id="SSF55347">
    <property type="entry name" value="Glyceraldehyde-3-phosphate dehydrogenase-like, C-terminal domain"/>
    <property type="match status" value="1"/>
</dbReference>
<dbReference type="Pfam" id="PF22725">
    <property type="entry name" value="GFO_IDH_MocA_C3"/>
    <property type="match status" value="1"/>
</dbReference>
<dbReference type="InterPro" id="IPR055170">
    <property type="entry name" value="GFO_IDH_MocA-like_dom"/>
</dbReference>
<dbReference type="OrthoDB" id="9792935at2"/>
<evidence type="ECO:0000313" key="3">
    <source>
        <dbReference type="EMBL" id="QBK31170.1"/>
    </source>
</evidence>
<dbReference type="EMBL" id="CP036532">
    <property type="protein sequence ID" value="QBK31170.1"/>
    <property type="molecule type" value="Genomic_DNA"/>
</dbReference>
<dbReference type="SUPFAM" id="SSF51735">
    <property type="entry name" value="NAD(P)-binding Rossmann-fold domains"/>
    <property type="match status" value="1"/>
</dbReference>
<dbReference type="GeneID" id="90767929"/>
<name>A0A4P6V3V0_9HYPH</name>
<accession>A0A4P6V3V0</accession>
<dbReference type="InterPro" id="IPR000683">
    <property type="entry name" value="Gfo/Idh/MocA-like_OxRdtase_N"/>
</dbReference>
<protein>
    <submittedName>
        <fullName evidence="3">Gfo/Idh/MocA family oxidoreductase</fullName>
    </submittedName>
</protein>
<dbReference type="Gene3D" id="3.30.360.10">
    <property type="entry name" value="Dihydrodipicolinate Reductase, domain 2"/>
    <property type="match status" value="1"/>
</dbReference>
<organism evidence="3 4">
    <name type="scientific">Roseitalea porphyridii</name>
    <dbReference type="NCBI Taxonomy" id="1852022"/>
    <lineage>
        <taxon>Bacteria</taxon>
        <taxon>Pseudomonadati</taxon>
        <taxon>Pseudomonadota</taxon>
        <taxon>Alphaproteobacteria</taxon>
        <taxon>Hyphomicrobiales</taxon>
        <taxon>Ahrensiaceae</taxon>
        <taxon>Roseitalea</taxon>
    </lineage>
</organism>
<dbReference type="Gene3D" id="3.40.50.720">
    <property type="entry name" value="NAD(P)-binding Rossmann-like Domain"/>
    <property type="match status" value="1"/>
</dbReference>
<dbReference type="RefSeq" id="WP_131616845.1">
    <property type="nucleotide sequence ID" value="NZ_CP036532.1"/>
</dbReference>
<reference evidence="3 4" key="1">
    <citation type="journal article" date="2017" name="Int. J. Syst. Evol. Microbiol.">
        <title>Roseitalea porphyridii gen. nov., sp. nov., isolated from a red alga, and reclassification of Hoeflea suaedae Chung et al. 2013 as Pseudohoeflea suaedae gen. nov., comb. nov.</title>
        <authorList>
            <person name="Hyeon J.W."/>
            <person name="Jeong S.E."/>
            <person name="Baek K."/>
            <person name="Jeon C.O."/>
        </authorList>
    </citation>
    <scope>NUCLEOTIDE SEQUENCE [LARGE SCALE GENOMIC DNA]</scope>
    <source>
        <strain evidence="3 4">MA7-20</strain>
    </source>
</reference>
<dbReference type="InterPro" id="IPR052515">
    <property type="entry name" value="Gfo/Idh/MocA_Oxidoreductase"/>
</dbReference>
<dbReference type="KEGG" id="rpod:E0E05_11525"/>
<evidence type="ECO:0000259" key="2">
    <source>
        <dbReference type="Pfam" id="PF22725"/>
    </source>
</evidence>
<gene>
    <name evidence="3" type="ORF">E0E05_11525</name>
</gene>
<dbReference type="PANTHER" id="PTHR43249:SF1">
    <property type="entry name" value="D-GLUCOSIDE 3-DEHYDROGENASE"/>
    <property type="match status" value="1"/>
</dbReference>